<dbReference type="SUPFAM" id="SSF52540">
    <property type="entry name" value="P-loop containing nucleoside triphosphate hydrolases"/>
    <property type="match status" value="2"/>
</dbReference>
<dbReference type="GO" id="GO:0015833">
    <property type="term" value="P:peptide transport"/>
    <property type="evidence" value="ECO:0007669"/>
    <property type="project" value="InterPro"/>
</dbReference>
<keyword evidence="3" id="KW-0547">Nucleotide-binding</keyword>
<keyword evidence="4 5" id="KW-0067">ATP-binding</keyword>
<dbReference type="InterPro" id="IPR003593">
    <property type="entry name" value="AAA+_ATPase"/>
</dbReference>
<dbReference type="InterPro" id="IPR027417">
    <property type="entry name" value="P-loop_NTPase"/>
</dbReference>
<proteinExistence type="inferred from homology"/>
<evidence type="ECO:0000313" key="5">
    <source>
        <dbReference type="EMBL" id="VTP10948.1"/>
    </source>
</evidence>
<dbReference type="InterPro" id="IPR013563">
    <property type="entry name" value="Oligopep_ABC_C"/>
</dbReference>
<dbReference type="CDD" id="cd03257">
    <property type="entry name" value="ABC_NikE_OppD_transporters"/>
    <property type="match status" value="2"/>
</dbReference>
<dbReference type="PROSITE" id="PS50893">
    <property type="entry name" value="ABC_TRANSPORTER_2"/>
    <property type="match status" value="2"/>
</dbReference>
<dbReference type="PANTHER" id="PTHR43776">
    <property type="entry name" value="TRANSPORT ATP-BINDING PROTEIN"/>
    <property type="match status" value="1"/>
</dbReference>
<gene>
    <name evidence="5" type="primary">gsiA_4</name>
    <name evidence="5" type="ORF">BIN_B_05293</name>
</gene>
<dbReference type="NCBIfam" id="NF007739">
    <property type="entry name" value="PRK10419.1"/>
    <property type="match status" value="2"/>
</dbReference>
<sequence>MPLLELSDLTVTYPGDGITPKIALGHVNLSLAAGEFAAIVGESGSGKTTLVNTVLGLLPRTATVTADTLALDGAGILGLTEREWSRIRGTTVGLVPQDPGASLNPVRTIGSQIAEIFDLRDEKLSRAERRRRCIDLLEQVEIDQPERRLRQHPGELSGGMRQRVLIAIAFGLNPKLLVADEPTSALDVTVQAQVLRVFDRLVAEHGTTVLFVTHDIGVATDHASRVVVMRKGQIVEDAPVDDIVSRPSSEYTAALVRRIGAGITPPAAAHENVHAPADEVIRVAHVSKEFRLDRRHRHRAVDDISFTVRRGETLALVGESGSGKSTTAKMIIGLTQPTRGSIEVLGHDITRLGHRDRRAHWKNIQFVYQNPDSALDPRWSVREVLESPLRAYHLDNRDQRIAEALDNVNLSRDKLTRRTVELSGGERQRVAIARALVVQPQIILLDEPLSALDVVTQDQILGLLRELQDNLGLTYLFISHDLSVVQQLSHRVVVLKAGQVAESGDTAAVFSAPTSPYTRALIDAVPGRRLARLALAS</sequence>
<dbReference type="SMART" id="SM00382">
    <property type="entry name" value="AAA"/>
    <property type="match status" value="2"/>
</dbReference>
<keyword evidence="2" id="KW-0813">Transport</keyword>
<dbReference type="NCBIfam" id="NF008453">
    <property type="entry name" value="PRK11308.1"/>
    <property type="match status" value="2"/>
</dbReference>
<dbReference type="AlphaFoldDB" id="A0A653FMT8"/>
<evidence type="ECO:0000256" key="3">
    <source>
        <dbReference type="ARBA" id="ARBA00022741"/>
    </source>
</evidence>
<dbReference type="PANTHER" id="PTHR43776:SF7">
    <property type="entry name" value="D,D-DIPEPTIDE TRANSPORT ATP-BINDING PROTEIN DDPF-RELATED"/>
    <property type="match status" value="1"/>
</dbReference>
<organism evidence="5">
    <name type="scientific">Mycolicibacterium smegmatis</name>
    <name type="common">Mycobacterium smegmatis</name>
    <dbReference type="NCBI Taxonomy" id="1772"/>
    <lineage>
        <taxon>Bacteria</taxon>
        <taxon>Bacillati</taxon>
        <taxon>Actinomycetota</taxon>
        <taxon>Actinomycetes</taxon>
        <taxon>Mycobacteriales</taxon>
        <taxon>Mycobacteriaceae</taxon>
        <taxon>Mycolicibacterium</taxon>
    </lineage>
</organism>
<dbReference type="EMBL" id="LR589660">
    <property type="protein sequence ID" value="VTP10948.1"/>
    <property type="molecule type" value="Genomic_DNA"/>
</dbReference>
<dbReference type="OMA" id="MYRGEQV"/>
<dbReference type="GO" id="GO:0055085">
    <property type="term" value="P:transmembrane transport"/>
    <property type="evidence" value="ECO:0007669"/>
    <property type="project" value="UniProtKB-ARBA"/>
</dbReference>
<accession>A0A653FMT8</accession>
<dbReference type="KEGG" id="msh:LI98_14155"/>
<dbReference type="GO" id="GO:0005524">
    <property type="term" value="F:ATP binding"/>
    <property type="evidence" value="ECO:0007669"/>
    <property type="project" value="UniProtKB-KW"/>
</dbReference>
<reference evidence="5" key="1">
    <citation type="submission" date="2019-05" db="EMBL/GenBank/DDBJ databases">
        <authorList>
            <person name="Naeem R."/>
            <person name="Antony C."/>
            <person name="Guan Q."/>
        </authorList>
    </citation>
    <scope>NUCLEOTIDE SEQUENCE</scope>
    <source>
        <strain evidence="5">1</strain>
    </source>
</reference>
<dbReference type="RefSeq" id="WP_011728616.1">
    <property type="nucleotide sequence ID" value="NZ_CP009495.1"/>
</dbReference>
<evidence type="ECO:0000256" key="2">
    <source>
        <dbReference type="ARBA" id="ARBA00022448"/>
    </source>
</evidence>
<evidence type="ECO:0000256" key="4">
    <source>
        <dbReference type="ARBA" id="ARBA00022840"/>
    </source>
</evidence>
<dbReference type="Pfam" id="PF08352">
    <property type="entry name" value="oligo_HPY"/>
    <property type="match status" value="1"/>
</dbReference>
<dbReference type="InterPro" id="IPR017871">
    <property type="entry name" value="ABC_transporter-like_CS"/>
</dbReference>
<name>A0A653FMT8_MYCSM</name>
<dbReference type="GeneID" id="93457623"/>
<dbReference type="Gene3D" id="3.40.50.300">
    <property type="entry name" value="P-loop containing nucleotide triphosphate hydrolases"/>
    <property type="match status" value="2"/>
</dbReference>
<dbReference type="InterPro" id="IPR050319">
    <property type="entry name" value="ABC_transp_ATP-bind"/>
</dbReference>
<dbReference type="Pfam" id="PF00005">
    <property type="entry name" value="ABC_tran"/>
    <property type="match status" value="2"/>
</dbReference>
<dbReference type="PROSITE" id="PS00211">
    <property type="entry name" value="ABC_TRANSPORTER_1"/>
    <property type="match status" value="2"/>
</dbReference>
<comment type="similarity">
    <text evidence="1">Belongs to the ABC transporter superfamily.</text>
</comment>
<dbReference type="KEGG" id="msn:LI99_14150"/>
<protein>
    <submittedName>
        <fullName evidence="5">Glutathione import ATP-binding protein GsiA</fullName>
    </submittedName>
</protein>
<evidence type="ECO:0000256" key="1">
    <source>
        <dbReference type="ARBA" id="ARBA00005417"/>
    </source>
</evidence>
<dbReference type="InterPro" id="IPR003439">
    <property type="entry name" value="ABC_transporter-like_ATP-bd"/>
</dbReference>
<dbReference type="GO" id="GO:0016887">
    <property type="term" value="F:ATP hydrolysis activity"/>
    <property type="evidence" value="ECO:0007669"/>
    <property type="project" value="InterPro"/>
</dbReference>